<dbReference type="Gene3D" id="2.40.420.20">
    <property type="match status" value="1"/>
</dbReference>
<dbReference type="PANTHER" id="PTHR30469:SF18">
    <property type="entry name" value="RESISTANCE-NODULATION-CELL DIVISION (RND) EFFLUX MEMBRANE FUSION PROTEIN-RELATED"/>
    <property type="match status" value="1"/>
</dbReference>
<feature type="coiled-coil region" evidence="2">
    <location>
        <begin position="109"/>
        <end position="167"/>
    </location>
</feature>
<dbReference type="RefSeq" id="WP_109088841.1">
    <property type="nucleotide sequence ID" value="NZ_JADZNW010000030.1"/>
</dbReference>
<organism evidence="5 6">
    <name type="scientific">Alcaligenes faecalis</name>
    <dbReference type="NCBI Taxonomy" id="511"/>
    <lineage>
        <taxon>Bacteria</taxon>
        <taxon>Pseudomonadati</taxon>
        <taxon>Pseudomonadota</taxon>
        <taxon>Betaproteobacteria</taxon>
        <taxon>Burkholderiales</taxon>
        <taxon>Alcaligenaceae</taxon>
        <taxon>Alcaligenes</taxon>
    </lineage>
</organism>
<dbReference type="AlphaFoldDB" id="A0A2U2BL01"/>
<dbReference type="Gene3D" id="2.40.50.100">
    <property type="match status" value="1"/>
</dbReference>
<dbReference type="Gene3D" id="2.40.30.170">
    <property type="match status" value="1"/>
</dbReference>
<evidence type="ECO:0000313" key="5">
    <source>
        <dbReference type="EMBL" id="PWE14698.1"/>
    </source>
</evidence>
<sequence>MALLRSLSPVLSLSAALVLMGCSQQTQEADPRTQAPLVIQSVIQPKADQQRRFLGLVSASIESPLAFRVGGKIDTRKVQNGEHVEKGQLLMTLDPKDLQLDHRARLAAVQAAQAQAEQAQSDYKRLSLLVDQGGVSRQAHEQSRQALRSAQANLKSAQAQAEIARNADQYSSLKAEASGIITAQLADVGQVVSPGQAVLRLAQDGQRDVIVSLPEQWNIPLGTRATIELTDSQESLPAQLRELAQSSDPATRSYQARFSFEDQSISPRLGSSAIVHLTPPDADALNQVPLTAIYDAGKGPGVWVIDNQKTVHWQPVTIAKLAQEHAFLSQGPDAGTPIVALGANLLHEGQEVRPETREAKP</sequence>
<feature type="chain" id="PRO_5015725940" evidence="3">
    <location>
        <begin position="29"/>
        <end position="361"/>
    </location>
</feature>
<protein>
    <submittedName>
        <fullName evidence="5">Efflux RND transporter periplasmic adaptor subunit</fullName>
    </submittedName>
</protein>
<evidence type="ECO:0000256" key="1">
    <source>
        <dbReference type="ARBA" id="ARBA00009477"/>
    </source>
</evidence>
<evidence type="ECO:0000256" key="2">
    <source>
        <dbReference type="SAM" id="Coils"/>
    </source>
</evidence>
<dbReference type="GO" id="GO:0015562">
    <property type="term" value="F:efflux transmembrane transporter activity"/>
    <property type="evidence" value="ECO:0007669"/>
    <property type="project" value="TreeGrafter"/>
</dbReference>
<dbReference type="SUPFAM" id="SSF111369">
    <property type="entry name" value="HlyD-like secretion proteins"/>
    <property type="match status" value="1"/>
</dbReference>
<dbReference type="InterPro" id="IPR058625">
    <property type="entry name" value="MdtA-like_BSH"/>
</dbReference>
<dbReference type="PANTHER" id="PTHR30469">
    <property type="entry name" value="MULTIDRUG RESISTANCE PROTEIN MDTA"/>
    <property type="match status" value="1"/>
</dbReference>
<name>A0A2U2BL01_ALCFA</name>
<feature type="domain" description="Multidrug resistance protein MdtA-like barrel-sandwich hybrid" evidence="4">
    <location>
        <begin position="68"/>
        <end position="197"/>
    </location>
</feature>
<dbReference type="Gene3D" id="1.10.287.470">
    <property type="entry name" value="Helix hairpin bin"/>
    <property type="match status" value="1"/>
</dbReference>
<comment type="caution">
    <text evidence="5">The sequence shown here is derived from an EMBL/GenBank/DDBJ whole genome shotgun (WGS) entry which is preliminary data.</text>
</comment>
<evidence type="ECO:0000256" key="3">
    <source>
        <dbReference type="SAM" id="SignalP"/>
    </source>
</evidence>
<dbReference type="Pfam" id="PF25917">
    <property type="entry name" value="BSH_RND"/>
    <property type="match status" value="1"/>
</dbReference>
<keyword evidence="2" id="KW-0175">Coiled coil</keyword>
<gene>
    <name evidence="5" type="ORF">DF183_08310</name>
</gene>
<keyword evidence="3" id="KW-0732">Signal</keyword>
<accession>A0A2U2BL01</accession>
<dbReference type="PROSITE" id="PS51257">
    <property type="entry name" value="PROKAR_LIPOPROTEIN"/>
    <property type="match status" value="1"/>
</dbReference>
<dbReference type="GO" id="GO:1990281">
    <property type="term" value="C:efflux pump complex"/>
    <property type="evidence" value="ECO:0007669"/>
    <property type="project" value="TreeGrafter"/>
</dbReference>
<dbReference type="InterPro" id="IPR006143">
    <property type="entry name" value="RND_pump_MFP"/>
</dbReference>
<dbReference type="NCBIfam" id="TIGR01730">
    <property type="entry name" value="RND_mfp"/>
    <property type="match status" value="1"/>
</dbReference>
<reference evidence="5 6" key="2">
    <citation type="submission" date="2018-05" db="EMBL/GenBank/DDBJ databases">
        <authorList>
            <person name="Lanie J.A."/>
            <person name="Ng W.-L."/>
            <person name="Kazmierczak K.M."/>
            <person name="Andrzejewski T.M."/>
            <person name="Davidsen T.M."/>
            <person name="Wayne K.J."/>
            <person name="Tettelin H."/>
            <person name="Glass J.I."/>
            <person name="Rusch D."/>
            <person name="Podicherti R."/>
            <person name="Tsui H.-C.T."/>
            <person name="Winkler M.E."/>
        </authorList>
    </citation>
    <scope>NUCLEOTIDE SEQUENCE [LARGE SCALE GENOMIC DNA]</scope>
    <source>
        <strain evidence="5 6">YBY</strain>
    </source>
</reference>
<proteinExistence type="inferred from homology"/>
<comment type="similarity">
    <text evidence="1">Belongs to the membrane fusion protein (MFP) (TC 8.A.1) family.</text>
</comment>
<reference evidence="5 6" key="1">
    <citation type="submission" date="2018-05" db="EMBL/GenBank/DDBJ databases">
        <title>Genome Sequence of an Efficient Indole-Degrading Bacterium, Alcaligenes sp.YBY.</title>
        <authorList>
            <person name="Yang B."/>
        </authorList>
    </citation>
    <scope>NUCLEOTIDE SEQUENCE [LARGE SCALE GENOMIC DNA]</scope>
    <source>
        <strain evidence="5 6">YBY</strain>
    </source>
</reference>
<evidence type="ECO:0000313" key="6">
    <source>
        <dbReference type="Proteomes" id="UP000245216"/>
    </source>
</evidence>
<feature type="signal peptide" evidence="3">
    <location>
        <begin position="1"/>
        <end position="28"/>
    </location>
</feature>
<dbReference type="EMBL" id="QEXO01000002">
    <property type="protein sequence ID" value="PWE14698.1"/>
    <property type="molecule type" value="Genomic_DNA"/>
</dbReference>
<dbReference type="STRING" id="511.UZ73_07205"/>
<dbReference type="Proteomes" id="UP000245216">
    <property type="component" value="Unassembled WGS sequence"/>
</dbReference>
<evidence type="ECO:0000259" key="4">
    <source>
        <dbReference type="Pfam" id="PF25917"/>
    </source>
</evidence>